<comment type="caution">
    <text evidence="1">The sequence shown here is derived from an EMBL/GenBank/DDBJ whole genome shotgun (WGS) entry which is preliminary data.</text>
</comment>
<protein>
    <submittedName>
        <fullName evidence="1">Uncharacterized protein</fullName>
    </submittedName>
</protein>
<name>A0ABT5VCU8_9BACI</name>
<sequence>MNFNYIVSGTGWATCTLELNSQKLEFTASYITNCLDDFLVALMELNSDCVPKRDVKNISNCQWDGEPDGIVWTFELKEKRVLSVKVEYYDDLSFKNKAEIWMDTECCYDEFLKCVIKEVDLLIKRQGIVGYRTDWDDCDFTLSTFLRLKHSIVSQEKYPVEEVTGDVDLETRSNLKYELELLLKDID</sequence>
<evidence type="ECO:0000313" key="2">
    <source>
        <dbReference type="Proteomes" id="UP001148125"/>
    </source>
</evidence>
<organism evidence="1 2">
    <name type="scientific">Alkalihalobacterium chitinilyticum</name>
    <dbReference type="NCBI Taxonomy" id="2980103"/>
    <lineage>
        <taxon>Bacteria</taxon>
        <taxon>Bacillati</taxon>
        <taxon>Bacillota</taxon>
        <taxon>Bacilli</taxon>
        <taxon>Bacillales</taxon>
        <taxon>Bacillaceae</taxon>
        <taxon>Alkalihalobacterium</taxon>
    </lineage>
</organism>
<evidence type="ECO:0000313" key="1">
    <source>
        <dbReference type="EMBL" id="MDE5413272.1"/>
    </source>
</evidence>
<gene>
    <name evidence="1" type="ORF">N7Z68_07725</name>
</gene>
<dbReference type="Proteomes" id="UP001148125">
    <property type="component" value="Unassembled WGS sequence"/>
</dbReference>
<dbReference type="RefSeq" id="WP_275117895.1">
    <property type="nucleotide sequence ID" value="NZ_JAOTPO010000004.1"/>
</dbReference>
<dbReference type="EMBL" id="JAOTPO010000004">
    <property type="protein sequence ID" value="MDE5413272.1"/>
    <property type="molecule type" value="Genomic_DNA"/>
</dbReference>
<proteinExistence type="predicted"/>
<accession>A0ABT5VCU8</accession>
<keyword evidence="2" id="KW-1185">Reference proteome</keyword>
<reference evidence="1" key="1">
    <citation type="submission" date="2024-05" db="EMBL/GenBank/DDBJ databases">
        <title>Alkalihalobacillus sp. strain MEB203 novel alkaliphilic bacterium from Lonar Lake, India.</title>
        <authorList>
            <person name="Joshi A."/>
            <person name="Thite S."/>
            <person name="Mengade P."/>
        </authorList>
    </citation>
    <scope>NUCLEOTIDE SEQUENCE</scope>
    <source>
        <strain evidence="1">MEB 203</strain>
    </source>
</reference>